<evidence type="ECO:0000313" key="2">
    <source>
        <dbReference type="EMBL" id="ARO45231.1"/>
    </source>
</evidence>
<keyword evidence="2" id="KW-0614">Plasmid</keyword>
<reference evidence="2" key="1">
    <citation type="submission" date="2016-03" db="EMBL/GenBank/DDBJ databases">
        <title>The evolution of Pseudomonas syringae pv. actinidiae in New Zealand.</title>
        <authorList>
            <person name="Taiaroa G."/>
            <person name="Poulter R.T.M."/>
            <person name="Lamont I."/>
            <person name="Stockwell P."/>
            <person name="Butler M.I."/>
        </authorList>
    </citation>
    <scope>NUCLEOTIDE SEQUENCE</scope>
    <source>
        <strain evidence="2">RT811</strain>
        <plasmid evidence="2">pPU_RT811</plasmid>
    </source>
</reference>
<dbReference type="EMBL" id="KX009063">
    <property type="protein sequence ID" value="ARO45231.1"/>
    <property type="molecule type" value="Genomic_DNA"/>
</dbReference>
<feature type="transmembrane region" description="Helical" evidence="1">
    <location>
        <begin position="102"/>
        <end position="125"/>
    </location>
</feature>
<organism evidence="2">
    <name type="scientific">Pseudomonas syringae pv. actinidiae</name>
    <dbReference type="NCBI Taxonomy" id="103796"/>
    <lineage>
        <taxon>Bacteria</taxon>
        <taxon>Pseudomonadati</taxon>
        <taxon>Pseudomonadota</taxon>
        <taxon>Gammaproteobacteria</taxon>
        <taxon>Pseudomonadales</taxon>
        <taxon>Pseudomonadaceae</taxon>
        <taxon>Pseudomonas</taxon>
        <taxon>Pseudomonas syringae</taxon>
    </lineage>
</organism>
<proteinExistence type="predicted"/>
<accession>A0A2P0QFQ6</accession>
<keyword evidence="1" id="KW-0812">Transmembrane</keyword>
<evidence type="ECO:0000256" key="1">
    <source>
        <dbReference type="SAM" id="Phobius"/>
    </source>
</evidence>
<protein>
    <submittedName>
        <fullName evidence="2">Uncharacterized protein</fullName>
    </submittedName>
</protein>
<dbReference type="RefSeq" id="WP_172687423.1">
    <property type="nucleotide sequence ID" value="NZ_KX009063.1"/>
</dbReference>
<sequence length="131" mass="13994">MAGKDPTTQREALAVQMLEEIDGLVSKLDQVSSDMRTEIEQAIRDAAGKALLQTQMNFESVLERGQLELLQAANTATARIGNELNRGGLALLLSTKQLKQRLVQFLIVGVLTAVAAGVGGGYLGARWAMGL</sequence>
<keyword evidence="1" id="KW-0472">Membrane</keyword>
<dbReference type="AlphaFoldDB" id="A0A2P0QFQ6"/>
<keyword evidence="1" id="KW-1133">Transmembrane helix</keyword>
<name>A0A2P0QFQ6_PSESF</name>
<geneLocation type="plasmid" evidence="2">
    <name>pPU_RT811</name>
</geneLocation>